<dbReference type="AlphaFoldDB" id="A0A7S0D2Y8"/>
<feature type="region of interest" description="Disordered" evidence="9">
    <location>
        <begin position="296"/>
        <end position="315"/>
    </location>
</feature>
<feature type="coiled-coil region" evidence="8">
    <location>
        <begin position="22"/>
        <end position="71"/>
    </location>
</feature>
<comment type="subunit">
    <text evidence="7">Component of the SMC5-SMC6 complex.</text>
</comment>
<dbReference type="GO" id="GO:0030915">
    <property type="term" value="C:Smc5-Smc6 complex"/>
    <property type="evidence" value="ECO:0007669"/>
    <property type="project" value="UniProtKB-UniRule"/>
</dbReference>
<evidence type="ECO:0000256" key="2">
    <source>
        <dbReference type="ARBA" id="ARBA00008997"/>
    </source>
</evidence>
<evidence type="ECO:0000256" key="5">
    <source>
        <dbReference type="ARBA" id="ARBA00023204"/>
    </source>
</evidence>
<name>A0A7S0D2Y8_MICPS</name>
<evidence type="ECO:0000256" key="1">
    <source>
        <dbReference type="ARBA" id="ARBA00004123"/>
    </source>
</evidence>
<evidence type="ECO:0000256" key="3">
    <source>
        <dbReference type="ARBA" id="ARBA00022763"/>
    </source>
</evidence>
<feature type="compositionally biased region" description="Low complexity" evidence="9">
    <location>
        <begin position="322"/>
        <end position="335"/>
    </location>
</feature>
<dbReference type="EMBL" id="HBEN01007268">
    <property type="protein sequence ID" value="CAD8439793.1"/>
    <property type="molecule type" value="Transcribed_RNA"/>
</dbReference>
<dbReference type="Pfam" id="PF08743">
    <property type="entry name" value="Nse4_C"/>
    <property type="match status" value="1"/>
</dbReference>
<evidence type="ECO:0000313" key="11">
    <source>
        <dbReference type="EMBL" id="CAD8439793.1"/>
    </source>
</evidence>
<proteinExistence type="inferred from homology"/>
<comment type="subcellular location">
    <subcellularLocation>
        <location evidence="1 7">Nucleus</location>
    </subcellularLocation>
</comment>
<keyword evidence="3 7" id="KW-0227">DNA damage</keyword>
<reference evidence="11" key="1">
    <citation type="submission" date="2021-01" db="EMBL/GenBank/DDBJ databases">
        <authorList>
            <person name="Corre E."/>
            <person name="Pelletier E."/>
            <person name="Niang G."/>
            <person name="Scheremetjew M."/>
            <person name="Finn R."/>
            <person name="Kale V."/>
            <person name="Holt S."/>
            <person name="Cochrane G."/>
            <person name="Meng A."/>
            <person name="Brown T."/>
            <person name="Cohen L."/>
        </authorList>
    </citation>
    <scope>NUCLEOTIDE SEQUENCE</scope>
    <source>
        <strain evidence="11">CCAC1681</strain>
    </source>
</reference>
<protein>
    <recommendedName>
        <fullName evidence="7">Non-structural maintenance of chromosomes element 4</fullName>
    </recommendedName>
</protein>
<feature type="region of interest" description="Disordered" evidence="9">
    <location>
        <begin position="322"/>
        <end position="387"/>
    </location>
</feature>
<evidence type="ECO:0000256" key="4">
    <source>
        <dbReference type="ARBA" id="ARBA00023172"/>
    </source>
</evidence>
<keyword evidence="4 7" id="KW-0233">DNA recombination</keyword>
<evidence type="ECO:0000259" key="10">
    <source>
        <dbReference type="Pfam" id="PF08743"/>
    </source>
</evidence>
<accession>A0A7S0D2Y8</accession>
<dbReference type="InterPro" id="IPR027786">
    <property type="entry name" value="Nse4/EID"/>
</dbReference>
<dbReference type="PANTHER" id="PTHR16140">
    <property type="entry name" value="NON-STRUCTURAL MAINTENANCE OF CHROMOSOMES ELEMENT 4"/>
    <property type="match status" value="1"/>
</dbReference>
<evidence type="ECO:0000256" key="9">
    <source>
        <dbReference type="SAM" id="MobiDB-lite"/>
    </source>
</evidence>
<evidence type="ECO:0000256" key="8">
    <source>
        <dbReference type="SAM" id="Coils"/>
    </source>
</evidence>
<organism evidence="11">
    <name type="scientific">Micromonas pusilla</name>
    <name type="common">Picoplanktonic green alga</name>
    <name type="synonym">Chromulina pusilla</name>
    <dbReference type="NCBI Taxonomy" id="38833"/>
    <lineage>
        <taxon>Eukaryota</taxon>
        <taxon>Viridiplantae</taxon>
        <taxon>Chlorophyta</taxon>
        <taxon>Mamiellophyceae</taxon>
        <taxon>Mamiellales</taxon>
        <taxon>Mamiellaceae</taxon>
        <taxon>Micromonas</taxon>
    </lineage>
</organism>
<dbReference type="PANTHER" id="PTHR16140:SF0">
    <property type="entry name" value="NON-STRUCTURAL MAINTENANCE OF CHROMOSOMES ELEMENT 4"/>
    <property type="match status" value="1"/>
</dbReference>
<feature type="compositionally biased region" description="Low complexity" evidence="9">
    <location>
        <begin position="344"/>
        <end position="354"/>
    </location>
</feature>
<dbReference type="InterPro" id="IPR014854">
    <property type="entry name" value="Nse4_C"/>
</dbReference>
<sequence>MGDVAGTVDDPIEIDIENPEFRRALRKKYRELDVEVNANKDELTDAKKKTLSSMITKADDLNKNVKKAREQQVDTTLYSTLAESGLEMSKKLGGAGKHTAAELVTRLIHLFTHDCADKTATAAEDSGAFDWHVCGSHVAKHFAEAPSASFMNGPMDAQVKLRAAHQRRRAEPLGPVTTADAVDDTNAEQQTDHAMKRMVRVMKERKHKKETLTMEELAVNPMSFAQFVENVFTLSFLVKDGEAGLAMPDAPATADGVVNPVVKKTRKPEENLDVERATFVMHLDVKGWKALTAANGGRAGAMPHRDDDDDDNEPRALEDPAVAAARDANGDRAAGSGSGSHENGAASVGPVKGKAAGKKRARAPPQDVTNSQEDERGGARRRGTVDA</sequence>
<comment type="function">
    <text evidence="7">Component of the SMC5-SMC6 complex, that promotes sister chromatid alignment after DNA damage and facilitates double-stranded DNA breaks (DSBs) repair via homologous recombination between sister chromatids.</text>
</comment>
<dbReference type="GO" id="GO:0005634">
    <property type="term" value="C:nucleus"/>
    <property type="evidence" value="ECO:0007669"/>
    <property type="project" value="UniProtKB-SubCell"/>
</dbReference>
<dbReference type="GO" id="GO:0006281">
    <property type="term" value="P:DNA repair"/>
    <property type="evidence" value="ECO:0007669"/>
    <property type="project" value="UniProtKB-UniRule"/>
</dbReference>
<feature type="domain" description="Non-structural maintenance of chromosome element 4 C-terminal" evidence="10">
    <location>
        <begin position="213"/>
        <end position="294"/>
    </location>
</feature>
<comment type="similarity">
    <text evidence="2 7">Belongs to the NSE4 family.</text>
</comment>
<dbReference type="GO" id="GO:0006310">
    <property type="term" value="P:DNA recombination"/>
    <property type="evidence" value="ECO:0007669"/>
    <property type="project" value="UniProtKB-UniRule"/>
</dbReference>
<keyword evidence="8" id="KW-0175">Coiled coil</keyword>
<evidence type="ECO:0000256" key="7">
    <source>
        <dbReference type="RuleBase" id="RU365071"/>
    </source>
</evidence>
<evidence type="ECO:0000256" key="6">
    <source>
        <dbReference type="ARBA" id="ARBA00023242"/>
    </source>
</evidence>
<feature type="compositionally biased region" description="Basic and acidic residues" evidence="9">
    <location>
        <begin position="373"/>
        <end position="387"/>
    </location>
</feature>
<gene>
    <name evidence="11" type="ORF">MSP1401_LOCUS5955</name>
</gene>
<keyword evidence="6 7" id="KW-0539">Nucleus</keyword>
<keyword evidence="5 7" id="KW-0234">DNA repair</keyword>